<keyword evidence="3" id="KW-0731">Sigma factor</keyword>
<reference evidence="8 9" key="1">
    <citation type="journal article" date="2011" name="J. Bacteriol.">
        <title>Complete genome sequence of Polymorphum gilvum SL003B-26A1T, a crude oil-degrading bacterium from oil-polluted saline soil.</title>
        <authorList>
            <person name="Li S.G."/>
            <person name="Tang Y.Q."/>
            <person name="Nie Y."/>
            <person name="Cai M."/>
            <person name="Wu X.L."/>
        </authorList>
    </citation>
    <scope>NUCLEOTIDE SEQUENCE [LARGE SCALE GENOMIC DNA]</scope>
    <source>
        <strain evidence="9">LMG 25793 / CGMCC 1.9160 / SL003B-26A1</strain>
    </source>
</reference>
<keyword evidence="4" id="KW-0238">DNA-binding</keyword>
<comment type="similarity">
    <text evidence="1">Belongs to the sigma-70 factor family. ECF subfamily.</text>
</comment>
<dbReference type="EMBL" id="CP002568">
    <property type="protein sequence ID" value="ADZ72386.1"/>
    <property type="molecule type" value="Genomic_DNA"/>
</dbReference>
<dbReference type="CDD" id="cd06171">
    <property type="entry name" value="Sigma70_r4"/>
    <property type="match status" value="1"/>
</dbReference>
<dbReference type="Gene3D" id="1.10.10.10">
    <property type="entry name" value="Winged helix-like DNA-binding domain superfamily/Winged helix DNA-binding domain"/>
    <property type="match status" value="1"/>
</dbReference>
<dbReference type="Proteomes" id="UP000008130">
    <property type="component" value="Chromosome"/>
</dbReference>
<keyword evidence="2" id="KW-0805">Transcription regulation</keyword>
<name>F2J622_POLGS</name>
<dbReference type="NCBIfam" id="NF004113">
    <property type="entry name" value="PRK05602.1"/>
    <property type="match status" value="1"/>
</dbReference>
<dbReference type="PANTHER" id="PTHR43133:SF8">
    <property type="entry name" value="RNA POLYMERASE SIGMA FACTOR HI_1459-RELATED"/>
    <property type="match status" value="1"/>
</dbReference>
<evidence type="ECO:0000259" key="7">
    <source>
        <dbReference type="Pfam" id="PF08281"/>
    </source>
</evidence>
<dbReference type="InterPro" id="IPR013325">
    <property type="entry name" value="RNA_pol_sigma_r2"/>
</dbReference>
<evidence type="ECO:0000313" key="8">
    <source>
        <dbReference type="EMBL" id="ADZ72386.1"/>
    </source>
</evidence>
<dbReference type="PANTHER" id="PTHR43133">
    <property type="entry name" value="RNA POLYMERASE ECF-TYPE SIGMA FACTO"/>
    <property type="match status" value="1"/>
</dbReference>
<dbReference type="SUPFAM" id="SSF88659">
    <property type="entry name" value="Sigma3 and sigma4 domains of RNA polymerase sigma factors"/>
    <property type="match status" value="1"/>
</dbReference>
<dbReference type="HOGENOM" id="CLU_047691_3_0_5"/>
<dbReference type="GO" id="GO:0016987">
    <property type="term" value="F:sigma factor activity"/>
    <property type="evidence" value="ECO:0007669"/>
    <property type="project" value="UniProtKB-KW"/>
</dbReference>
<accession>F2J622</accession>
<feature type="domain" description="RNA polymerase sigma factor 70 region 4 type 2" evidence="7">
    <location>
        <begin position="121"/>
        <end position="171"/>
    </location>
</feature>
<dbReference type="Pfam" id="PF04542">
    <property type="entry name" value="Sigma70_r2"/>
    <property type="match status" value="1"/>
</dbReference>
<evidence type="ECO:0000256" key="4">
    <source>
        <dbReference type="ARBA" id="ARBA00023125"/>
    </source>
</evidence>
<dbReference type="GO" id="GO:0003677">
    <property type="term" value="F:DNA binding"/>
    <property type="evidence" value="ECO:0007669"/>
    <property type="project" value="UniProtKB-KW"/>
</dbReference>
<sequence>MRSASDDDLLQFIGLGDEDAFRILVERHVDRGYAVAFRILRNPTDAEDVVQDAFLQLWTRRTAWQPGRARFSTWLYRVVTNRCIDLLRRPRVEAMDDLPEVPAGGADQVQTMMQEEVTALLNAAMAQLAGQQRIALILSYHENLSNGEIAEIMETSVFAVESLLKRGRQKLRQLLRNKGDEITTLFTND</sequence>
<dbReference type="Pfam" id="PF08281">
    <property type="entry name" value="Sigma70_r4_2"/>
    <property type="match status" value="1"/>
</dbReference>
<evidence type="ECO:0000313" key="9">
    <source>
        <dbReference type="Proteomes" id="UP000008130"/>
    </source>
</evidence>
<evidence type="ECO:0000256" key="1">
    <source>
        <dbReference type="ARBA" id="ARBA00010641"/>
    </source>
</evidence>
<dbReference type="SUPFAM" id="SSF88946">
    <property type="entry name" value="Sigma2 domain of RNA polymerase sigma factors"/>
    <property type="match status" value="1"/>
</dbReference>
<feature type="domain" description="RNA polymerase sigma-70 region 2" evidence="6">
    <location>
        <begin position="24"/>
        <end position="89"/>
    </location>
</feature>
<dbReference type="InterPro" id="IPR014284">
    <property type="entry name" value="RNA_pol_sigma-70_dom"/>
</dbReference>
<gene>
    <name evidence="8" type="ordered locus">SL003B_3966</name>
</gene>
<organism evidence="8 9">
    <name type="scientific">Polymorphum gilvum (strain LMG 25793 / CGMCC 1.9160 / SL003B-26A1)</name>
    <dbReference type="NCBI Taxonomy" id="991905"/>
    <lineage>
        <taxon>Bacteria</taxon>
        <taxon>Pseudomonadati</taxon>
        <taxon>Pseudomonadota</taxon>
        <taxon>Alphaproteobacteria</taxon>
        <taxon>Rhodobacterales</taxon>
        <taxon>Paracoccaceae</taxon>
        <taxon>Polymorphum</taxon>
    </lineage>
</organism>
<dbReference type="InterPro" id="IPR039425">
    <property type="entry name" value="RNA_pol_sigma-70-like"/>
</dbReference>
<keyword evidence="9" id="KW-1185">Reference proteome</keyword>
<dbReference type="Gene3D" id="1.10.1740.10">
    <property type="match status" value="1"/>
</dbReference>
<dbReference type="InterPro" id="IPR013249">
    <property type="entry name" value="RNA_pol_sigma70_r4_t2"/>
</dbReference>
<evidence type="ECO:0000256" key="3">
    <source>
        <dbReference type="ARBA" id="ARBA00023082"/>
    </source>
</evidence>
<proteinExistence type="inferred from homology"/>
<dbReference type="KEGG" id="pgv:SL003B_3966"/>
<dbReference type="InterPro" id="IPR036388">
    <property type="entry name" value="WH-like_DNA-bd_sf"/>
</dbReference>
<dbReference type="NCBIfam" id="TIGR02937">
    <property type="entry name" value="sigma70-ECF"/>
    <property type="match status" value="1"/>
</dbReference>
<keyword evidence="5" id="KW-0804">Transcription</keyword>
<dbReference type="STRING" id="991905.SL003B_3966"/>
<dbReference type="GO" id="GO:0006352">
    <property type="term" value="P:DNA-templated transcription initiation"/>
    <property type="evidence" value="ECO:0007669"/>
    <property type="project" value="InterPro"/>
</dbReference>
<dbReference type="AlphaFoldDB" id="F2J622"/>
<evidence type="ECO:0000256" key="2">
    <source>
        <dbReference type="ARBA" id="ARBA00023015"/>
    </source>
</evidence>
<dbReference type="InterPro" id="IPR013324">
    <property type="entry name" value="RNA_pol_sigma_r3/r4-like"/>
</dbReference>
<protein>
    <submittedName>
        <fullName evidence="8">RNA polymerase sigma factor</fullName>
    </submittedName>
</protein>
<dbReference type="eggNOG" id="COG1595">
    <property type="taxonomic scope" value="Bacteria"/>
</dbReference>
<evidence type="ECO:0000259" key="6">
    <source>
        <dbReference type="Pfam" id="PF04542"/>
    </source>
</evidence>
<dbReference type="InterPro" id="IPR007627">
    <property type="entry name" value="RNA_pol_sigma70_r2"/>
</dbReference>
<evidence type="ECO:0000256" key="5">
    <source>
        <dbReference type="ARBA" id="ARBA00023163"/>
    </source>
</evidence>